<dbReference type="AlphaFoldDB" id="A0A5B2WJ90"/>
<dbReference type="RefSeq" id="WP_149854839.1">
    <property type="nucleotide sequence ID" value="NZ_VUOB01000086.1"/>
</dbReference>
<evidence type="ECO:0000313" key="1">
    <source>
        <dbReference type="EMBL" id="KAA2250964.1"/>
    </source>
</evidence>
<organism evidence="1 2">
    <name type="scientific">Solihabitans fulvus</name>
    <dbReference type="NCBI Taxonomy" id="1892852"/>
    <lineage>
        <taxon>Bacteria</taxon>
        <taxon>Bacillati</taxon>
        <taxon>Actinomycetota</taxon>
        <taxon>Actinomycetes</taxon>
        <taxon>Pseudonocardiales</taxon>
        <taxon>Pseudonocardiaceae</taxon>
        <taxon>Solihabitans</taxon>
    </lineage>
</organism>
<protein>
    <submittedName>
        <fullName evidence="1">YbjN domain-containing protein</fullName>
    </submittedName>
</protein>
<dbReference type="SUPFAM" id="SSF69635">
    <property type="entry name" value="Type III secretory system chaperone-like"/>
    <property type="match status" value="1"/>
</dbReference>
<reference evidence="1 2" key="1">
    <citation type="submission" date="2019-09" db="EMBL/GenBank/DDBJ databases">
        <title>Goodfellowia gen. nov., a new genus of the Pseudonocardineae related to Actinoalloteichus, containing Goodfellowia coeruleoviolacea gen. nov., comb. nov. gen. nov., comb. nov.</title>
        <authorList>
            <person name="Labeda D."/>
        </authorList>
    </citation>
    <scope>NUCLEOTIDE SEQUENCE [LARGE SCALE GENOMIC DNA]</scope>
    <source>
        <strain evidence="1 2">AN110305</strain>
    </source>
</reference>
<dbReference type="EMBL" id="VUOB01000086">
    <property type="protein sequence ID" value="KAA2250964.1"/>
    <property type="molecule type" value="Genomic_DNA"/>
</dbReference>
<name>A0A5B2WJ90_9PSEU</name>
<keyword evidence="2" id="KW-1185">Reference proteome</keyword>
<reference evidence="1 2" key="2">
    <citation type="submission" date="2019-09" db="EMBL/GenBank/DDBJ databases">
        <authorList>
            <person name="Jin C."/>
        </authorList>
    </citation>
    <scope>NUCLEOTIDE SEQUENCE [LARGE SCALE GENOMIC DNA]</scope>
    <source>
        <strain evidence="1 2">AN110305</strain>
    </source>
</reference>
<gene>
    <name evidence="1" type="ORF">F0L68_38385</name>
</gene>
<dbReference type="OrthoDB" id="3295813at2"/>
<evidence type="ECO:0000313" key="2">
    <source>
        <dbReference type="Proteomes" id="UP000323454"/>
    </source>
</evidence>
<dbReference type="Gene3D" id="3.30.1460.10">
    <property type="match status" value="1"/>
</dbReference>
<sequence>MASWGDVVAYVRAEYQVIAQDRDEIRILFEFDDDRSQVVVLAREVLDELHEWVQIASPCALVADVDLKQLLEEVGHTTVAGGAAIMGDHVVLRHSLPLENLDINELVDPMTLVAGSADELEEKFVGGDSY</sequence>
<comment type="caution">
    <text evidence="1">The sequence shown here is derived from an EMBL/GenBank/DDBJ whole genome shotgun (WGS) entry which is preliminary data.</text>
</comment>
<accession>A0A5B2WJ90</accession>
<dbReference type="Proteomes" id="UP000323454">
    <property type="component" value="Unassembled WGS sequence"/>
</dbReference>
<proteinExistence type="predicted"/>